<reference evidence="1 2" key="1">
    <citation type="journal article" date="2019" name="Int. J. Syst. Evol. Microbiol.">
        <title>Capsulimonas corticalis gen. nov., sp. nov., an aerobic capsulated bacterium, of a novel bacterial order, Capsulimonadales ord. nov., of the class Armatimonadia of the phylum Armatimonadetes.</title>
        <authorList>
            <person name="Li J."/>
            <person name="Kudo C."/>
            <person name="Tonouchi A."/>
        </authorList>
    </citation>
    <scope>NUCLEOTIDE SEQUENCE [LARGE SCALE GENOMIC DNA]</scope>
    <source>
        <strain evidence="1 2">AX-7</strain>
    </source>
</reference>
<gene>
    <name evidence="1" type="ORF">CCAX7_22120</name>
</gene>
<dbReference type="KEGG" id="ccot:CCAX7_22120"/>
<protein>
    <submittedName>
        <fullName evidence="1">Uncharacterized protein</fullName>
    </submittedName>
</protein>
<dbReference type="OrthoDB" id="9779184at2"/>
<dbReference type="EMBL" id="AP025739">
    <property type="protein sequence ID" value="BDI30161.1"/>
    <property type="molecule type" value="Genomic_DNA"/>
</dbReference>
<proteinExistence type="predicted"/>
<accession>A0A402D251</accession>
<dbReference type="AlphaFoldDB" id="A0A402D251"/>
<evidence type="ECO:0000313" key="2">
    <source>
        <dbReference type="Proteomes" id="UP000287394"/>
    </source>
</evidence>
<keyword evidence="2" id="KW-1185">Reference proteome</keyword>
<name>A0A402D251_9BACT</name>
<evidence type="ECO:0000313" key="1">
    <source>
        <dbReference type="EMBL" id="BDI30161.1"/>
    </source>
</evidence>
<dbReference type="Proteomes" id="UP000287394">
    <property type="component" value="Chromosome"/>
</dbReference>
<dbReference type="RefSeq" id="WP_119323611.1">
    <property type="nucleotide sequence ID" value="NZ_AP025739.1"/>
</dbReference>
<organism evidence="1 2">
    <name type="scientific">Capsulimonas corticalis</name>
    <dbReference type="NCBI Taxonomy" id="2219043"/>
    <lineage>
        <taxon>Bacteria</taxon>
        <taxon>Bacillati</taxon>
        <taxon>Armatimonadota</taxon>
        <taxon>Armatimonadia</taxon>
        <taxon>Capsulimonadales</taxon>
        <taxon>Capsulimonadaceae</taxon>
        <taxon>Capsulimonas</taxon>
    </lineage>
</organism>
<sequence length="161" mass="18770">MTTSYSITAKQNMRERTIFVSSERVNEEHVALLIHRLRSEDFHVMHSPRNPLDGKDPRWADWYNWDDLDASRLEIEIGQADMFIVGVTAGWDSSTWMMMELSAAVKRRECGELHELLYYTPIMDTPTIPMARRYLTDRLPDDVDAALEAVQSRFAKIDFML</sequence>